<dbReference type="OrthoDB" id="10273034at2759"/>
<proteinExistence type="predicted"/>
<gene>
    <name evidence="1" type="ORF">CALMAC_LOCUS5560</name>
</gene>
<evidence type="ECO:0000313" key="2">
    <source>
        <dbReference type="Proteomes" id="UP000410492"/>
    </source>
</evidence>
<keyword evidence="2" id="KW-1185">Reference proteome</keyword>
<dbReference type="EMBL" id="CAACVG010006810">
    <property type="protein sequence ID" value="VEN41891.1"/>
    <property type="molecule type" value="Genomic_DNA"/>
</dbReference>
<protein>
    <submittedName>
        <fullName evidence="1">Uncharacterized protein</fullName>
    </submittedName>
</protein>
<organism evidence="1 2">
    <name type="scientific">Callosobruchus maculatus</name>
    <name type="common">Southern cowpea weevil</name>
    <name type="synonym">Pulse bruchid</name>
    <dbReference type="NCBI Taxonomy" id="64391"/>
    <lineage>
        <taxon>Eukaryota</taxon>
        <taxon>Metazoa</taxon>
        <taxon>Ecdysozoa</taxon>
        <taxon>Arthropoda</taxon>
        <taxon>Hexapoda</taxon>
        <taxon>Insecta</taxon>
        <taxon>Pterygota</taxon>
        <taxon>Neoptera</taxon>
        <taxon>Endopterygota</taxon>
        <taxon>Coleoptera</taxon>
        <taxon>Polyphaga</taxon>
        <taxon>Cucujiformia</taxon>
        <taxon>Chrysomeloidea</taxon>
        <taxon>Chrysomelidae</taxon>
        <taxon>Bruchinae</taxon>
        <taxon>Bruchini</taxon>
        <taxon>Callosobruchus</taxon>
    </lineage>
</organism>
<sequence length="43" mass="4912">MTRKPACDSYSGYYGKHMRLEKMCILQNTLSGTEVSMPKDLAR</sequence>
<accession>A0A653C213</accession>
<reference evidence="1 2" key="1">
    <citation type="submission" date="2019-01" db="EMBL/GenBank/DDBJ databases">
        <authorList>
            <person name="Sayadi A."/>
        </authorList>
    </citation>
    <scope>NUCLEOTIDE SEQUENCE [LARGE SCALE GENOMIC DNA]</scope>
</reference>
<name>A0A653C213_CALMS</name>
<evidence type="ECO:0000313" key="1">
    <source>
        <dbReference type="EMBL" id="VEN41891.1"/>
    </source>
</evidence>
<dbReference type="AlphaFoldDB" id="A0A653C213"/>
<dbReference type="Proteomes" id="UP000410492">
    <property type="component" value="Unassembled WGS sequence"/>
</dbReference>